<proteinExistence type="predicted"/>
<protein>
    <submittedName>
        <fullName evidence="1">Uncharacterized protein</fullName>
    </submittedName>
</protein>
<organism evidence="1 2">
    <name type="scientific">Prauserella endophytica</name>
    <dbReference type="NCBI Taxonomy" id="1592324"/>
    <lineage>
        <taxon>Bacteria</taxon>
        <taxon>Bacillati</taxon>
        <taxon>Actinomycetota</taxon>
        <taxon>Actinomycetes</taxon>
        <taxon>Pseudonocardiales</taxon>
        <taxon>Pseudonocardiaceae</taxon>
        <taxon>Prauserella</taxon>
        <taxon>Prauserella coralliicola group</taxon>
    </lineage>
</organism>
<dbReference type="SUPFAM" id="SSF51735">
    <property type="entry name" value="NAD(P)-binding Rossmann-fold domains"/>
    <property type="match status" value="1"/>
</dbReference>
<dbReference type="Proteomes" id="UP000309992">
    <property type="component" value="Unassembled WGS sequence"/>
</dbReference>
<dbReference type="Gene3D" id="3.40.50.720">
    <property type="entry name" value="NAD(P)-binding Rossmann-like Domain"/>
    <property type="match status" value="1"/>
</dbReference>
<sequence>MNAAVIGQLANNSRSVRTVITGLRDHGLGNVLAEPAGASAATDRYAKKDMLSVAPKAAVEAITRGIASEEGRFGVGVVDSGLWHQRLGTAEDIPHATRFSPSPRADWISGQLINVDGGYAL</sequence>
<accession>A0ABY2RU15</accession>
<dbReference type="RefSeq" id="WP_137097204.1">
    <property type="nucleotide sequence ID" value="NZ_SWMS01000035.1"/>
</dbReference>
<reference evidence="1 2" key="1">
    <citation type="journal article" date="2015" name="Antonie Van Leeuwenhoek">
        <title>Prauserella endophytica sp. nov., an endophytic actinobacterium isolated from Tamarix taklamakanensis.</title>
        <authorList>
            <person name="Liu J.M."/>
            <person name="Habden X."/>
            <person name="Guo L."/>
            <person name="Tuo L."/>
            <person name="Jiang Z.K."/>
            <person name="Liu S.W."/>
            <person name="Liu X.F."/>
            <person name="Chen L."/>
            <person name="Li R.F."/>
            <person name="Zhang Y.Q."/>
            <person name="Sun C.H."/>
        </authorList>
    </citation>
    <scope>NUCLEOTIDE SEQUENCE [LARGE SCALE GENOMIC DNA]</scope>
    <source>
        <strain evidence="1 2">CGMCC 4.7182</strain>
    </source>
</reference>
<gene>
    <name evidence="1" type="ORF">FCN18_34850</name>
</gene>
<dbReference type="InterPro" id="IPR036291">
    <property type="entry name" value="NAD(P)-bd_dom_sf"/>
</dbReference>
<evidence type="ECO:0000313" key="1">
    <source>
        <dbReference type="EMBL" id="TKG60614.1"/>
    </source>
</evidence>
<comment type="caution">
    <text evidence="1">The sequence shown here is derived from an EMBL/GenBank/DDBJ whole genome shotgun (WGS) entry which is preliminary data.</text>
</comment>
<evidence type="ECO:0000313" key="2">
    <source>
        <dbReference type="Proteomes" id="UP000309992"/>
    </source>
</evidence>
<dbReference type="EMBL" id="SWMS01000035">
    <property type="protein sequence ID" value="TKG60614.1"/>
    <property type="molecule type" value="Genomic_DNA"/>
</dbReference>
<name>A0ABY2RU15_9PSEU</name>
<keyword evidence="2" id="KW-1185">Reference proteome</keyword>